<keyword evidence="2" id="KW-0479">Metal-binding</keyword>
<dbReference type="InterPro" id="IPR052426">
    <property type="entry name" value="Plant_dev_regulator"/>
</dbReference>
<evidence type="ECO:0000313" key="8">
    <source>
        <dbReference type="EMBL" id="MED6192564.1"/>
    </source>
</evidence>
<evidence type="ECO:0000256" key="1">
    <source>
        <dbReference type="ARBA" id="ARBA00004123"/>
    </source>
</evidence>
<dbReference type="PANTHER" id="PTHR45801">
    <property type="entry name" value="OS07G0101800 PROTEIN"/>
    <property type="match status" value="1"/>
</dbReference>
<keyword evidence="6" id="KW-0804">Transcription</keyword>
<comment type="subcellular location">
    <subcellularLocation>
        <location evidence="1">Nucleus</location>
    </subcellularLocation>
</comment>
<keyword evidence="4" id="KW-0862">Zinc</keyword>
<evidence type="ECO:0000256" key="2">
    <source>
        <dbReference type="ARBA" id="ARBA00022723"/>
    </source>
</evidence>
<keyword evidence="5" id="KW-0805">Transcription regulation</keyword>
<evidence type="ECO:0000256" key="5">
    <source>
        <dbReference type="ARBA" id="ARBA00023015"/>
    </source>
</evidence>
<keyword evidence="9" id="KW-1185">Reference proteome</keyword>
<gene>
    <name evidence="8" type="ORF">PIB30_011360</name>
</gene>
<protein>
    <submittedName>
        <fullName evidence="8">Uncharacterized protein</fullName>
    </submittedName>
</protein>
<reference evidence="8 9" key="1">
    <citation type="journal article" date="2023" name="Plants (Basel)">
        <title>Bridging the Gap: Combining Genomics and Transcriptomics Approaches to Understand Stylosanthes scabra, an Orphan Legume from the Brazilian Caatinga.</title>
        <authorList>
            <person name="Ferreira-Neto J.R.C."/>
            <person name="da Silva M.D."/>
            <person name="Binneck E."/>
            <person name="de Melo N.F."/>
            <person name="da Silva R.H."/>
            <person name="de Melo A.L.T.M."/>
            <person name="Pandolfi V."/>
            <person name="Bustamante F.O."/>
            <person name="Brasileiro-Vidal A.C."/>
            <person name="Benko-Iseppon A.M."/>
        </authorList>
    </citation>
    <scope>NUCLEOTIDE SEQUENCE [LARGE SCALE GENOMIC DNA]</scope>
    <source>
        <tissue evidence="8">Leaves</tissue>
    </source>
</reference>
<organism evidence="8 9">
    <name type="scientific">Stylosanthes scabra</name>
    <dbReference type="NCBI Taxonomy" id="79078"/>
    <lineage>
        <taxon>Eukaryota</taxon>
        <taxon>Viridiplantae</taxon>
        <taxon>Streptophyta</taxon>
        <taxon>Embryophyta</taxon>
        <taxon>Tracheophyta</taxon>
        <taxon>Spermatophyta</taxon>
        <taxon>Magnoliopsida</taxon>
        <taxon>eudicotyledons</taxon>
        <taxon>Gunneridae</taxon>
        <taxon>Pentapetalae</taxon>
        <taxon>rosids</taxon>
        <taxon>fabids</taxon>
        <taxon>Fabales</taxon>
        <taxon>Fabaceae</taxon>
        <taxon>Papilionoideae</taxon>
        <taxon>50 kb inversion clade</taxon>
        <taxon>dalbergioids sensu lato</taxon>
        <taxon>Dalbergieae</taxon>
        <taxon>Pterocarpus clade</taxon>
        <taxon>Stylosanthes</taxon>
    </lineage>
</organism>
<evidence type="ECO:0000256" key="4">
    <source>
        <dbReference type="ARBA" id="ARBA00022833"/>
    </source>
</evidence>
<dbReference type="Proteomes" id="UP001341840">
    <property type="component" value="Unassembled WGS sequence"/>
</dbReference>
<evidence type="ECO:0000313" key="9">
    <source>
        <dbReference type="Proteomes" id="UP001341840"/>
    </source>
</evidence>
<dbReference type="EMBL" id="JASCZI010211476">
    <property type="protein sequence ID" value="MED6192564.1"/>
    <property type="molecule type" value="Genomic_DNA"/>
</dbReference>
<evidence type="ECO:0000256" key="3">
    <source>
        <dbReference type="ARBA" id="ARBA00022771"/>
    </source>
</evidence>
<keyword evidence="7" id="KW-0539">Nucleus</keyword>
<name>A0ABU6X5H7_9FABA</name>
<proteinExistence type="predicted"/>
<evidence type="ECO:0000256" key="6">
    <source>
        <dbReference type="ARBA" id="ARBA00023163"/>
    </source>
</evidence>
<sequence>MWMKRKQILKSHIQVAPFGGSSNNSSWEERAFAEDAARILGGCIWPPRSYSCSFCKREFRLQVALQSAESFAVPTGTGMEDLDLELRLGKPQKV</sequence>
<keyword evidence="3" id="KW-0863">Zinc-finger</keyword>
<dbReference type="PANTHER" id="PTHR45801:SF119">
    <property type="entry name" value="ZINC FINGER PROTEIN 10-LIKE"/>
    <property type="match status" value="1"/>
</dbReference>
<evidence type="ECO:0000256" key="7">
    <source>
        <dbReference type="ARBA" id="ARBA00023242"/>
    </source>
</evidence>
<comment type="caution">
    <text evidence="8">The sequence shown here is derived from an EMBL/GenBank/DDBJ whole genome shotgun (WGS) entry which is preliminary data.</text>
</comment>
<accession>A0ABU6X5H7</accession>